<dbReference type="RefSeq" id="XP_022303936.1">
    <property type="nucleotide sequence ID" value="XM_022448228.1"/>
</dbReference>
<dbReference type="KEGG" id="cvn:111111323"/>
<feature type="domain" description="C2H2-type" evidence="3">
    <location>
        <begin position="789"/>
        <end position="812"/>
    </location>
</feature>
<dbReference type="PROSITE" id="PS50157">
    <property type="entry name" value="ZINC_FINGER_C2H2_2"/>
    <property type="match status" value="1"/>
</dbReference>
<dbReference type="PROSITE" id="PS00028">
    <property type="entry name" value="ZINC_FINGER_C2H2_1"/>
    <property type="match status" value="1"/>
</dbReference>
<protein>
    <submittedName>
        <fullName evidence="5">Uncharacterized protein LOC111111323</fullName>
    </submittedName>
</protein>
<keyword evidence="1" id="KW-0863">Zinc-finger</keyword>
<feature type="compositionally biased region" description="Basic and acidic residues" evidence="2">
    <location>
        <begin position="239"/>
        <end position="249"/>
    </location>
</feature>
<dbReference type="Pfam" id="PF20231">
    <property type="entry name" value="DUF6589"/>
    <property type="match status" value="1"/>
</dbReference>
<dbReference type="GeneID" id="111111323"/>
<evidence type="ECO:0000313" key="5">
    <source>
        <dbReference type="RefSeq" id="XP_022303936.1"/>
    </source>
</evidence>
<dbReference type="InterPro" id="IPR013087">
    <property type="entry name" value="Znf_C2H2_type"/>
</dbReference>
<dbReference type="OrthoDB" id="6135889at2759"/>
<dbReference type="InterPro" id="IPR046496">
    <property type="entry name" value="DUF6589"/>
</dbReference>
<name>A0A8B8BLU7_CRAVI</name>
<evidence type="ECO:0000256" key="1">
    <source>
        <dbReference type="PROSITE-ProRule" id="PRU00042"/>
    </source>
</evidence>
<reference evidence="5" key="1">
    <citation type="submission" date="2025-08" db="UniProtKB">
        <authorList>
            <consortium name="RefSeq"/>
        </authorList>
    </citation>
    <scope>IDENTIFICATION</scope>
    <source>
        <tissue evidence="5">Whole sample</tissue>
    </source>
</reference>
<evidence type="ECO:0000259" key="3">
    <source>
        <dbReference type="PROSITE" id="PS50157"/>
    </source>
</evidence>
<evidence type="ECO:0000256" key="2">
    <source>
        <dbReference type="SAM" id="MobiDB-lite"/>
    </source>
</evidence>
<sequence>MAAPMTPVKYYPLGNICVVCGFSFVTKRVDESGNIIIDKCLEKKLRITPERRATLHNVCNLSDDIRFPSDMGVCQKCFRSMDRVLKAEKEALETRNKFQTNIRSTMSRYSVVVTSPSKVVIKKREIKSPGNIGIDKRLKASEEKQTHMLLPIVRVAPVQLKPFSLTENVAPLTFSFGTGLQPPTLLQEENLKQPLNIPGYSVVSVAPKENSGVSIAHKEKSSETDPVPKSSKRSLFSGKENKPKSDKCSLDGSVEVVLHYPSGKKSLIVKDDAHQQICKAIARGGNTDTAIVNVLLKSNPMELVHGSRKIVQAECKAISKRGSNALLQRKTHADFFSFRWEHFYQELKSTCPALLSIITATVSDIPPVIGSKPFLHAMQTVGVALHGRSQEMAVLQYMNGFLLSHGGCTQRDIERLSQIGLTVHPITLKRKLSDWQEVLDKEILEVRDSWADGGNAKYQIIGDNWDKNILPSYRTSDRKTLSLHLFHVYAILDRVSPTPHSSHSLAPHEIELSTFIPSVQEQEKLMKELTFLFSSSIVANHPQLEKQFGNIYPKHLEHRYSYCAGNKTKQYPLGLYDCNENKTPELIRLLKTLSIYVPCKDGEVVEPVFFGGDRLTDERVQTAQKDMANAETQLQRLQGFVSKIEDFHRLMNFLEAIHKLTYSTKSAVDRGTVYYYRNLLNMRNVKCEVYNAYRAYKMLYYVILDAICLLLFLHHMGVSDIEQEIDLPTNFATTSDQEKIDYIDSVSENILRKYFFDDTDDVFQNLRNIVCNPEHPENYWTLTLQDGRFKCHHCDKSYAHVLSLKAHEEKIHDVQIAKPSKKQKDKTQDQMHDYLLMLFKLVILHKNLDTSVDMGDGERAVRSPKYELPIYHITNKVKYAIGSIHLTSLTSGILSENQKERLVANRFVNLQGGKNNNVSLDEYLEMLNRDSKIACSGHKTKESILAHSKEYPHLINLVGHFDSITDIKNRKGFHHIPSYKEDVLKVLKDLQGANMLTHTPKREFTCQDLSFDRTPFQNAFVGLSTFIHRHKPNQPFIRLGDSHV</sequence>
<evidence type="ECO:0000313" key="4">
    <source>
        <dbReference type="Proteomes" id="UP000694844"/>
    </source>
</evidence>
<dbReference type="GO" id="GO:0008270">
    <property type="term" value="F:zinc ion binding"/>
    <property type="evidence" value="ECO:0007669"/>
    <property type="project" value="UniProtKB-KW"/>
</dbReference>
<keyword evidence="1" id="KW-0862">Zinc</keyword>
<organism evidence="4 5">
    <name type="scientific">Crassostrea virginica</name>
    <name type="common">Eastern oyster</name>
    <dbReference type="NCBI Taxonomy" id="6565"/>
    <lineage>
        <taxon>Eukaryota</taxon>
        <taxon>Metazoa</taxon>
        <taxon>Spiralia</taxon>
        <taxon>Lophotrochozoa</taxon>
        <taxon>Mollusca</taxon>
        <taxon>Bivalvia</taxon>
        <taxon>Autobranchia</taxon>
        <taxon>Pteriomorphia</taxon>
        <taxon>Ostreida</taxon>
        <taxon>Ostreoidea</taxon>
        <taxon>Ostreidae</taxon>
        <taxon>Crassostrea</taxon>
    </lineage>
</organism>
<accession>A0A8B8BLU7</accession>
<keyword evidence="4" id="KW-1185">Reference proteome</keyword>
<proteinExistence type="predicted"/>
<gene>
    <name evidence="5" type="primary">LOC111111323</name>
</gene>
<keyword evidence="1" id="KW-0479">Metal-binding</keyword>
<feature type="region of interest" description="Disordered" evidence="2">
    <location>
        <begin position="212"/>
        <end position="249"/>
    </location>
</feature>
<dbReference type="AlphaFoldDB" id="A0A8B8BLU7"/>
<dbReference type="Proteomes" id="UP000694844">
    <property type="component" value="Chromosome 9"/>
</dbReference>